<organism evidence="4 5">
    <name type="scientific">Stutzerimonas nosocomialis</name>
    <dbReference type="NCBI Taxonomy" id="1056496"/>
    <lineage>
        <taxon>Bacteria</taxon>
        <taxon>Pseudomonadati</taxon>
        <taxon>Pseudomonadota</taxon>
        <taxon>Gammaproteobacteria</taxon>
        <taxon>Pseudomonadales</taxon>
        <taxon>Pseudomonadaceae</taxon>
        <taxon>Stutzerimonas</taxon>
    </lineage>
</organism>
<dbReference type="GO" id="GO:0009523">
    <property type="term" value="C:photosystem II"/>
    <property type="evidence" value="ECO:0007669"/>
    <property type="project" value="UniProtKB-KW"/>
</dbReference>
<accession>A0A5R9QJR9</accession>
<evidence type="ECO:0000313" key="5">
    <source>
        <dbReference type="Proteomes" id="UP000306753"/>
    </source>
</evidence>
<dbReference type="PANTHER" id="PTHR47199">
    <property type="entry name" value="PHOTOSYSTEM II STABILITY/ASSEMBLY FACTOR HCF136, CHLOROPLASTIC"/>
    <property type="match status" value="1"/>
</dbReference>
<dbReference type="AlphaFoldDB" id="A0A5R9QJR9"/>
<comment type="caution">
    <text evidence="4">The sequence shown here is derived from an EMBL/GenBank/DDBJ whole genome shotgun (WGS) entry which is preliminary data.</text>
</comment>
<evidence type="ECO:0000259" key="3">
    <source>
        <dbReference type="Pfam" id="PF14870"/>
    </source>
</evidence>
<dbReference type="InterPro" id="IPR028203">
    <property type="entry name" value="PSII_CF48-like_dom"/>
</dbReference>
<dbReference type="GO" id="GO:0015979">
    <property type="term" value="P:photosynthesis"/>
    <property type="evidence" value="ECO:0007669"/>
    <property type="project" value="UniProtKB-KW"/>
</dbReference>
<keyword evidence="2" id="KW-0604">Photosystem II</keyword>
<evidence type="ECO:0000256" key="1">
    <source>
        <dbReference type="ARBA" id="ARBA00022531"/>
    </source>
</evidence>
<proteinExistence type="predicted"/>
<name>A0A5R9QJR9_9GAMM</name>
<reference evidence="4 5" key="1">
    <citation type="journal article" date="2017" name="Eur. J. Clin. Microbiol. Infect. Dis.">
        <title>Uncommonly isolated clinical Pseudomonas: identification and phylogenetic assignation.</title>
        <authorList>
            <person name="Mulet M."/>
            <person name="Gomila M."/>
            <person name="Ramirez A."/>
            <person name="Cardew S."/>
            <person name="Moore E.R."/>
            <person name="Lalucat J."/>
            <person name="Garcia-Valdes E."/>
        </authorList>
    </citation>
    <scope>NUCLEOTIDE SEQUENCE [LARGE SCALE GENOMIC DNA]</scope>
    <source>
        <strain evidence="4 5">SD129</strain>
    </source>
</reference>
<keyword evidence="5" id="KW-1185">Reference proteome</keyword>
<dbReference type="EMBL" id="QLAG01000002">
    <property type="protein sequence ID" value="TLX65232.1"/>
    <property type="molecule type" value="Genomic_DNA"/>
</dbReference>
<dbReference type="Pfam" id="PF14870">
    <property type="entry name" value="PSII_BNR"/>
    <property type="match status" value="2"/>
</dbReference>
<dbReference type="CDD" id="cd15482">
    <property type="entry name" value="Sialidase_non-viral"/>
    <property type="match status" value="1"/>
</dbReference>
<sequence>MSEPVLWRTQSGRAVDASHPLALRFRTPLSRLFTFCAVLSLLLAPAVSVQAQNASDPEIRYSIESARAASSLLLDITRAGQRLVAAGDRGHILYSDDDGKRWQQARVPTRQMLTALYFVDDRKGWAVGHDALILTTEDGGQTWTRQYEERERESPLLDVWFENEQHGLAVGAYGALLETLDGGASWEDVSDRMDNEDTYHLNAITHIEGSGLFVVGEMGSMFRSPDMGETWETVESPYQGSFFGVISGSEPGVVVAFGLRGHLFHSTDFGDSWEQVSLADGGHPLEAGLADGSLLPDGRMVVVGHAGAVLSSSDQGRTFSLYSRPDRRSLAGVTATADGNLILVGQGGVRTVSPTGADLAQQQ</sequence>
<dbReference type="InterPro" id="IPR036278">
    <property type="entry name" value="Sialidase_sf"/>
</dbReference>
<protein>
    <recommendedName>
        <fullName evidence="3">Photosynthesis system II assembly factor Ycf48/Hcf136-like domain-containing protein</fullName>
    </recommendedName>
</protein>
<feature type="domain" description="Photosynthesis system II assembly factor Ycf48/Hcf136-like" evidence="3">
    <location>
        <begin position="101"/>
        <end position="147"/>
    </location>
</feature>
<dbReference type="Gene3D" id="2.130.10.10">
    <property type="entry name" value="YVTN repeat-like/Quinoprotein amine dehydrogenase"/>
    <property type="match status" value="2"/>
</dbReference>
<evidence type="ECO:0000256" key="2">
    <source>
        <dbReference type="ARBA" id="ARBA00023276"/>
    </source>
</evidence>
<gene>
    <name evidence="4" type="ORF">DN820_02675</name>
</gene>
<evidence type="ECO:0000313" key="4">
    <source>
        <dbReference type="EMBL" id="TLX65232.1"/>
    </source>
</evidence>
<dbReference type="SUPFAM" id="SSF50939">
    <property type="entry name" value="Sialidases"/>
    <property type="match status" value="1"/>
</dbReference>
<keyword evidence="1" id="KW-0602">Photosynthesis</keyword>
<dbReference type="Proteomes" id="UP000306753">
    <property type="component" value="Unassembled WGS sequence"/>
</dbReference>
<dbReference type="PANTHER" id="PTHR47199:SF2">
    <property type="entry name" value="PHOTOSYSTEM II STABILITY_ASSEMBLY FACTOR HCF136, CHLOROPLASTIC"/>
    <property type="match status" value="1"/>
</dbReference>
<dbReference type="InterPro" id="IPR015943">
    <property type="entry name" value="WD40/YVTN_repeat-like_dom_sf"/>
</dbReference>
<feature type="domain" description="Photosynthesis system II assembly factor Ycf48/Hcf136-like" evidence="3">
    <location>
        <begin position="152"/>
        <end position="235"/>
    </location>
</feature>
<dbReference type="RefSeq" id="WP_138410834.1">
    <property type="nucleotide sequence ID" value="NZ_QLAG01000002.1"/>
</dbReference>